<dbReference type="STRING" id="945553.A0A0D2NLA0"/>
<feature type="region of interest" description="Disordered" evidence="1">
    <location>
        <begin position="218"/>
        <end position="237"/>
    </location>
</feature>
<protein>
    <submittedName>
        <fullName evidence="2">Uncharacterized protein</fullName>
    </submittedName>
</protein>
<dbReference type="EMBL" id="KN817575">
    <property type="protein sequence ID" value="KJA19629.1"/>
    <property type="molecule type" value="Genomic_DNA"/>
</dbReference>
<feature type="non-terminal residue" evidence="2">
    <location>
        <position position="298"/>
    </location>
</feature>
<dbReference type="Proteomes" id="UP000054270">
    <property type="component" value="Unassembled WGS sequence"/>
</dbReference>
<keyword evidence="3" id="KW-1185">Reference proteome</keyword>
<evidence type="ECO:0000313" key="3">
    <source>
        <dbReference type="Proteomes" id="UP000054270"/>
    </source>
</evidence>
<sequence length="298" mass="34885">YYSPNCSRSVSEPPIEAAEQNPFVPPPRMLNKRFGPRNLMDLNTRDYRNPCWWSRPWGWISFFPHEPDFLQPPFQPLSDIPHRLHRLPDGSGYEMPPSLAAIHYNAAALRPMNPWGFGYKKSRSRPAMVMRSIYKSRDWFAVWVAFLSYLIACAESVEADLEPYPFLAKKHWATHLIEQGVDRTLLDALISSCSYKERFLASWSQFHMLRKASNQRMEQAETTLERQKRLARERQPPTTSAKVFRWVKDVESDGYIREQVSKKWRQDTLADYSAKQARYDSFANEWDCSSEFGSDDES</sequence>
<evidence type="ECO:0000256" key="1">
    <source>
        <dbReference type="SAM" id="MobiDB-lite"/>
    </source>
</evidence>
<name>A0A0D2NLA0_HYPSF</name>
<accession>A0A0D2NLA0</accession>
<reference evidence="3" key="1">
    <citation type="submission" date="2014-04" db="EMBL/GenBank/DDBJ databases">
        <title>Evolutionary Origins and Diversification of the Mycorrhizal Mutualists.</title>
        <authorList>
            <consortium name="DOE Joint Genome Institute"/>
            <consortium name="Mycorrhizal Genomics Consortium"/>
            <person name="Kohler A."/>
            <person name="Kuo A."/>
            <person name="Nagy L.G."/>
            <person name="Floudas D."/>
            <person name="Copeland A."/>
            <person name="Barry K.W."/>
            <person name="Cichocki N."/>
            <person name="Veneault-Fourrey C."/>
            <person name="LaButti K."/>
            <person name="Lindquist E.A."/>
            <person name="Lipzen A."/>
            <person name="Lundell T."/>
            <person name="Morin E."/>
            <person name="Murat C."/>
            <person name="Riley R."/>
            <person name="Ohm R."/>
            <person name="Sun H."/>
            <person name="Tunlid A."/>
            <person name="Henrissat B."/>
            <person name="Grigoriev I.V."/>
            <person name="Hibbett D.S."/>
            <person name="Martin F."/>
        </authorList>
    </citation>
    <scope>NUCLEOTIDE SEQUENCE [LARGE SCALE GENOMIC DNA]</scope>
    <source>
        <strain evidence="3">FD-334 SS-4</strain>
    </source>
</reference>
<dbReference type="AlphaFoldDB" id="A0A0D2NLA0"/>
<feature type="compositionally biased region" description="Polar residues" evidence="1">
    <location>
        <begin position="1"/>
        <end position="10"/>
    </location>
</feature>
<feature type="non-terminal residue" evidence="2">
    <location>
        <position position="1"/>
    </location>
</feature>
<feature type="compositionally biased region" description="Basic and acidic residues" evidence="1">
    <location>
        <begin position="223"/>
        <end position="235"/>
    </location>
</feature>
<gene>
    <name evidence="2" type="ORF">HYPSUDRAFT_117799</name>
</gene>
<organism evidence="2 3">
    <name type="scientific">Hypholoma sublateritium (strain FD-334 SS-4)</name>
    <dbReference type="NCBI Taxonomy" id="945553"/>
    <lineage>
        <taxon>Eukaryota</taxon>
        <taxon>Fungi</taxon>
        <taxon>Dikarya</taxon>
        <taxon>Basidiomycota</taxon>
        <taxon>Agaricomycotina</taxon>
        <taxon>Agaricomycetes</taxon>
        <taxon>Agaricomycetidae</taxon>
        <taxon>Agaricales</taxon>
        <taxon>Agaricineae</taxon>
        <taxon>Strophariaceae</taxon>
        <taxon>Hypholoma</taxon>
    </lineage>
</organism>
<dbReference type="OrthoDB" id="3063226at2759"/>
<proteinExistence type="predicted"/>
<feature type="region of interest" description="Disordered" evidence="1">
    <location>
        <begin position="1"/>
        <end position="29"/>
    </location>
</feature>
<evidence type="ECO:0000313" key="2">
    <source>
        <dbReference type="EMBL" id="KJA19629.1"/>
    </source>
</evidence>